<name>A0A367U758_9PROT</name>
<dbReference type="AlphaFoldDB" id="A0A367U758"/>
<proteinExistence type="predicted"/>
<dbReference type="Proteomes" id="UP000252419">
    <property type="component" value="Unassembled WGS sequence"/>
</dbReference>
<dbReference type="InterPro" id="IPR014942">
    <property type="entry name" value="AbiEii"/>
</dbReference>
<evidence type="ECO:0000313" key="1">
    <source>
        <dbReference type="EMBL" id="RCK04125.1"/>
    </source>
</evidence>
<dbReference type="Pfam" id="PF08843">
    <property type="entry name" value="AbiEii"/>
    <property type="match status" value="1"/>
</dbReference>
<dbReference type="EMBL" id="JPWA01000036">
    <property type="protein sequence ID" value="RCK04125.1"/>
    <property type="molecule type" value="Genomic_DNA"/>
</dbReference>
<protein>
    <recommendedName>
        <fullName evidence="3">Nucleotidyl transferase AbiEii/AbiGii toxin family protein</fullName>
    </recommendedName>
</protein>
<comment type="caution">
    <text evidence="1">The sequence shown here is derived from an EMBL/GenBank/DDBJ whole genome shotgun (WGS) entry which is preliminary data.</text>
</comment>
<evidence type="ECO:0008006" key="3">
    <source>
        <dbReference type="Google" id="ProtNLM"/>
    </source>
</evidence>
<organism evidence="1 2">
    <name type="scientific">Thalassospira xianhensis MCCC 1A02616</name>
    <dbReference type="NCBI Taxonomy" id="1177929"/>
    <lineage>
        <taxon>Bacteria</taxon>
        <taxon>Pseudomonadati</taxon>
        <taxon>Pseudomonadota</taxon>
        <taxon>Alphaproteobacteria</taxon>
        <taxon>Rhodospirillales</taxon>
        <taxon>Thalassospiraceae</taxon>
        <taxon>Thalassospira</taxon>
    </lineage>
</organism>
<reference evidence="1 2" key="1">
    <citation type="submission" date="2014-07" db="EMBL/GenBank/DDBJ databases">
        <title>Draft genome sequence of Thalassospira xianhensis P-4 (MCCC 1A02616).</title>
        <authorList>
            <person name="Lai Q."/>
            <person name="Shao Z."/>
        </authorList>
    </citation>
    <scope>NUCLEOTIDE SEQUENCE [LARGE SCALE GENOMIC DNA]</scope>
    <source>
        <strain evidence="1 2">MCCC 1A02616</strain>
    </source>
</reference>
<evidence type="ECO:0000313" key="2">
    <source>
        <dbReference type="Proteomes" id="UP000252419"/>
    </source>
</evidence>
<keyword evidence="2" id="KW-1185">Reference proteome</keyword>
<gene>
    <name evidence="1" type="ORF">TH5_21300</name>
</gene>
<accession>A0A367U758</accession>
<sequence>MRNGVEIQEVVQSNNSNLGESLAAKLKSQARSSGTNMQYLSTIFGLQGVLRRLGMSRYKDNFCLKGAMLLAVENGGLYQRQTNDVDFSIDLKVPDADALRSVLIEILKTDADDGLQFETDTASFKKERTHAGLPGGKLNVWAYLGSMKMRLSVDVQVGETYHDGMPPFRAVPSLFPDVIEQPVVRMLPLPYVLSEKLRAAVMFGADNTRFRDYYDIATWIEHVEDADELAEAIATTFAAREVPITDIDDVVALSYTFALIHEEDYRRLLERAGVANKKSFVDTCAWIRSCVGPALKLAQCKVEAKQLCIEGQENLCRQGKIEEKPIDRPHLLH</sequence>